<evidence type="ECO:0000313" key="4">
    <source>
        <dbReference type="Proteomes" id="UP000242317"/>
    </source>
</evidence>
<dbReference type="InterPro" id="IPR029058">
    <property type="entry name" value="AB_hydrolase_fold"/>
</dbReference>
<feature type="chain" id="PRO_5017435800" evidence="1">
    <location>
        <begin position="33"/>
        <end position="330"/>
    </location>
</feature>
<feature type="signal peptide" evidence="1">
    <location>
        <begin position="1"/>
        <end position="32"/>
    </location>
</feature>
<dbReference type="SUPFAM" id="SSF53474">
    <property type="entry name" value="alpha/beta-Hydrolases"/>
    <property type="match status" value="1"/>
</dbReference>
<evidence type="ECO:0000256" key="1">
    <source>
        <dbReference type="SAM" id="SignalP"/>
    </source>
</evidence>
<accession>A0A1G6KI51</accession>
<feature type="domain" description="AB hydrolase-1" evidence="2">
    <location>
        <begin position="50"/>
        <end position="153"/>
    </location>
</feature>
<evidence type="ECO:0000313" key="3">
    <source>
        <dbReference type="EMBL" id="SDC30710.1"/>
    </source>
</evidence>
<organism evidence="3 4">
    <name type="scientific">Acinetobacter marinus</name>
    <dbReference type="NCBI Taxonomy" id="281375"/>
    <lineage>
        <taxon>Bacteria</taxon>
        <taxon>Pseudomonadati</taxon>
        <taxon>Pseudomonadota</taxon>
        <taxon>Gammaproteobacteria</taxon>
        <taxon>Moraxellales</taxon>
        <taxon>Moraxellaceae</taxon>
        <taxon>Acinetobacter</taxon>
    </lineage>
</organism>
<dbReference type="AlphaFoldDB" id="A0A1G6KI51"/>
<dbReference type="InterPro" id="IPR000073">
    <property type="entry name" value="AB_hydrolase_1"/>
</dbReference>
<dbReference type="RefSeq" id="WP_244516008.1">
    <property type="nucleotide sequence ID" value="NZ_FMYK01000004.1"/>
</dbReference>
<dbReference type="Gene3D" id="3.40.50.1820">
    <property type="entry name" value="alpha/beta hydrolase"/>
    <property type="match status" value="1"/>
</dbReference>
<name>A0A1G6KI51_9GAMM</name>
<proteinExistence type="predicted"/>
<keyword evidence="1" id="KW-0732">Signal</keyword>
<sequence length="330" mass="35021">MKKLNAKMLNVKQIASIATLSLGIAMSSTGHSAVSSPNVTIKGTYAKTQYPILFVHGMFGFDTLGTDTFGMDYFYQVLPDLARNGATTYAAQVSPLESTEVRGEQLLTQVEEVMAITGATKLNLIGHSHGGPTIRYIEAVKPQYVASLTGVGGTFRGSKVADLVLSNNASTALVSAISDYLLGPVITLASSNPSLPISTERSLQSISVAGSSTFNTTYPTPALASSCTANGATSNNGVYYYSWTGTSQLTNVFDLLDVGVSTLAPLAYGSLDNDGLVPRCSARFGKVIRDNYSLTHLDEVNLVLGMRGLFAPDPVTLYRQHANRLKLQGL</sequence>
<dbReference type="EMBL" id="FMYK01000004">
    <property type="protein sequence ID" value="SDC30710.1"/>
    <property type="molecule type" value="Genomic_DNA"/>
</dbReference>
<dbReference type="Pfam" id="PF00561">
    <property type="entry name" value="Abhydrolase_1"/>
    <property type="match status" value="1"/>
</dbReference>
<dbReference type="Proteomes" id="UP000242317">
    <property type="component" value="Unassembled WGS sequence"/>
</dbReference>
<reference evidence="4" key="1">
    <citation type="submission" date="2016-09" db="EMBL/GenBank/DDBJ databases">
        <authorList>
            <person name="Varghese N."/>
            <person name="Submissions S."/>
        </authorList>
    </citation>
    <scope>NUCLEOTIDE SEQUENCE [LARGE SCALE GENOMIC DNA]</scope>
    <source>
        <strain evidence="4">ANC 3699</strain>
    </source>
</reference>
<gene>
    <name evidence="3" type="ORF">SAMN05421749_10472</name>
</gene>
<protein>
    <submittedName>
        <fullName evidence="3">Triacylglycerol lipase</fullName>
    </submittedName>
</protein>
<evidence type="ECO:0000259" key="2">
    <source>
        <dbReference type="Pfam" id="PF00561"/>
    </source>
</evidence>
<keyword evidence="4" id="KW-1185">Reference proteome</keyword>